<accession>A0A139IK29</accession>
<evidence type="ECO:0000259" key="2">
    <source>
        <dbReference type="Pfam" id="PF01648"/>
    </source>
</evidence>
<organism evidence="3 4">
    <name type="scientific">Pseudocercospora musae</name>
    <dbReference type="NCBI Taxonomy" id="113226"/>
    <lineage>
        <taxon>Eukaryota</taxon>
        <taxon>Fungi</taxon>
        <taxon>Dikarya</taxon>
        <taxon>Ascomycota</taxon>
        <taxon>Pezizomycotina</taxon>
        <taxon>Dothideomycetes</taxon>
        <taxon>Dothideomycetidae</taxon>
        <taxon>Mycosphaerellales</taxon>
        <taxon>Mycosphaerellaceae</taxon>
        <taxon>Pseudocercospora</taxon>
    </lineage>
</organism>
<dbReference type="GO" id="GO:0006633">
    <property type="term" value="P:fatty acid biosynthetic process"/>
    <property type="evidence" value="ECO:0007669"/>
    <property type="project" value="InterPro"/>
</dbReference>
<dbReference type="EMBL" id="LFZO01000067">
    <property type="protein sequence ID" value="KXT15050.1"/>
    <property type="molecule type" value="Genomic_DNA"/>
</dbReference>
<dbReference type="GO" id="GO:0000287">
    <property type="term" value="F:magnesium ion binding"/>
    <property type="evidence" value="ECO:0007669"/>
    <property type="project" value="InterPro"/>
</dbReference>
<keyword evidence="1" id="KW-0808">Transferase</keyword>
<dbReference type="AlphaFoldDB" id="A0A139IK29"/>
<dbReference type="HAMAP" id="MF_00101">
    <property type="entry name" value="AcpS"/>
    <property type="match status" value="1"/>
</dbReference>
<evidence type="ECO:0000313" key="4">
    <source>
        <dbReference type="Proteomes" id="UP000073492"/>
    </source>
</evidence>
<proteinExistence type="inferred from homology"/>
<comment type="caution">
    <text evidence="3">The sequence shown here is derived from an EMBL/GenBank/DDBJ whole genome shotgun (WGS) entry which is preliminary data.</text>
</comment>
<reference evidence="3 4" key="1">
    <citation type="submission" date="2015-07" db="EMBL/GenBank/DDBJ databases">
        <title>Comparative genomics of the Sigatoka disease complex on banana suggests a link between parallel evolutionary changes in Pseudocercospora fijiensis and Pseudocercospora eumusae and increased virulence on the banana host.</title>
        <authorList>
            <person name="Chang T.-C."/>
            <person name="Salvucci A."/>
            <person name="Crous P.W."/>
            <person name="Stergiopoulos I."/>
        </authorList>
    </citation>
    <scope>NUCLEOTIDE SEQUENCE [LARGE SCALE GENOMIC DNA]</scope>
    <source>
        <strain evidence="3 4">CBS 116634</strain>
    </source>
</reference>
<dbReference type="SUPFAM" id="SSF56214">
    <property type="entry name" value="4'-phosphopantetheinyl transferase"/>
    <property type="match status" value="1"/>
</dbReference>
<dbReference type="InterPro" id="IPR037143">
    <property type="entry name" value="4-PPantetheinyl_Trfase_dom_sf"/>
</dbReference>
<dbReference type="Pfam" id="PF01648">
    <property type="entry name" value="ACPS"/>
    <property type="match status" value="1"/>
</dbReference>
<gene>
    <name evidence="3" type="ORF">AC579_1492</name>
</gene>
<feature type="domain" description="4'-phosphopantetheinyl transferase" evidence="2">
    <location>
        <begin position="11"/>
        <end position="124"/>
    </location>
</feature>
<dbReference type="OrthoDB" id="15433at2759"/>
<evidence type="ECO:0000256" key="1">
    <source>
        <dbReference type="ARBA" id="ARBA00022679"/>
    </source>
</evidence>
<dbReference type="InterPro" id="IPR008278">
    <property type="entry name" value="4-PPantetheinyl_Trfase_dom"/>
</dbReference>
<dbReference type="Gene3D" id="3.90.470.20">
    <property type="entry name" value="4'-phosphopantetheinyl transferase domain"/>
    <property type="match status" value="1"/>
</dbReference>
<dbReference type="Proteomes" id="UP000073492">
    <property type="component" value="Unassembled WGS sequence"/>
</dbReference>
<dbReference type="GO" id="GO:0008897">
    <property type="term" value="F:holo-[acyl-carrier-protein] synthase activity"/>
    <property type="evidence" value="ECO:0007669"/>
    <property type="project" value="InterPro"/>
</dbReference>
<keyword evidence="4" id="KW-1185">Reference proteome</keyword>
<protein>
    <recommendedName>
        <fullName evidence="2">4'-phosphopantetheinyl transferase domain-containing protein</fullName>
    </recommendedName>
</protein>
<dbReference type="InterPro" id="IPR002582">
    <property type="entry name" value="ACPS"/>
</dbReference>
<evidence type="ECO:0000313" key="3">
    <source>
        <dbReference type="EMBL" id="KXT15050.1"/>
    </source>
</evidence>
<sequence length="197" mass="22010">MPPRPFPSQLRIGTDICQVSRIAKLISKKRHPDAKPGSSLHLFLNHLFTRRERASFESRYSKEDKGYGTGHVSAGVLHHLAGRWAAKEAVVKAVQPRPVTFGDIEVLRKPESRSLIAVILDKQAPSRSADASSEGKLFWTSFGLEKVYTHQELAQQNFALWHSAEGQEVQISISHEEDYATAVCLAPEMPTQGDVRR</sequence>
<name>A0A139IK29_9PEZI</name>